<dbReference type="RefSeq" id="WP_138863193.1">
    <property type="nucleotide sequence ID" value="NZ_VCPC01000002.1"/>
</dbReference>
<evidence type="ECO:0000259" key="6">
    <source>
        <dbReference type="Pfam" id="PF00676"/>
    </source>
</evidence>
<gene>
    <name evidence="7" type="ORF">FGK64_07470</name>
</gene>
<evidence type="ECO:0000256" key="5">
    <source>
        <dbReference type="ARBA" id="ARBA00051231"/>
    </source>
</evidence>
<name>A0ABY2X9K3_9RHOB</name>
<reference evidence="7 8" key="1">
    <citation type="submission" date="2019-05" db="EMBL/GenBank/DDBJ databases">
        <title>Marivita sp. nov. isolated from sea sediment.</title>
        <authorList>
            <person name="Kim W."/>
        </authorList>
    </citation>
    <scope>NUCLEOTIDE SEQUENCE [LARGE SCALE GENOMIC DNA]</scope>
    <source>
        <strain evidence="7 8">CAU 1492</strain>
    </source>
</reference>
<dbReference type="EMBL" id="VCPC01000002">
    <property type="protein sequence ID" value="TMV12639.1"/>
    <property type="molecule type" value="Genomic_DNA"/>
</dbReference>
<evidence type="ECO:0000256" key="2">
    <source>
        <dbReference type="ARBA" id="ARBA00023002"/>
    </source>
</evidence>
<evidence type="ECO:0000256" key="1">
    <source>
        <dbReference type="ARBA" id="ARBA00001964"/>
    </source>
</evidence>
<dbReference type="PANTHER" id="PTHR11516:SF60">
    <property type="entry name" value="PYRUVATE DEHYDROGENASE E1 COMPONENT SUBUNIT ALPHA"/>
    <property type="match status" value="1"/>
</dbReference>
<dbReference type="Gene3D" id="3.40.50.970">
    <property type="match status" value="1"/>
</dbReference>
<dbReference type="CDD" id="cd02000">
    <property type="entry name" value="TPP_E1_PDC_ADC_BCADC"/>
    <property type="match status" value="1"/>
</dbReference>
<comment type="caution">
    <text evidence="7">The sequence shown here is derived from an EMBL/GenBank/DDBJ whole genome shotgun (WGS) entry which is preliminary data.</text>
</comment>
<accession>A0ABY2X9K3</accession>
<dbReference type="InterPro" id="IPR001017">
    <property type="entry name" value="DH_E1"/>
</dbReference>
<dbReference type="Proteomes" id="UP001191082">
    <property type="component" value="Unassembled WGS sequence"/>
</dbReference>
<protein>
    <submittedName>
        <fullName evidence="7">Thiamine pyrophosphate-dependent dehydrogenase E1 component subunit alpha</fullName>
    </submittedName>
</protein>
<evidence type="ECO:0000256" key="4">
    <source>
        <dbReference type="ARBA" id="ARBA00025211"/>
    </source>
</evidence>
<dbReference type="InterPro" id="IPR029061">
    <property type="entry name" value="THDP-binding"/>
</dbReference>
<dbReference type="Pfam" id="PF00676">
    <property type="entry name" value="E1_dh"/>
    <property type="match status" value="1"/>
</dbReference>
<organism evidence="7 8">
    <name type="scientific">Arenibacterium halophilum</name>
    <dbReference type="NCBI Taxonomy" id="2583821"/>
    <lineage>
        <taxon>Bacteria</taxon>
        <taxon>Pseudomonadati</taxon>
        <taxon>Pseudomonadota</taxon>
        <taxon>Alphaproteobacteria</taxon>
        <taxon>Rhodobacterales</taxon>
        <taxon>Paracoccaceae</taxon>
        <taxon>Arenibacterium</taxon>
    </lineage>
</organism>
<proteinExistence type="predicted"/>
<dbReference type="PANTHER" id="PTHR11516">
    <property type="entry name" value="PYRUVATE DEHYDROGENASE E1 COMPONENT, ALPHA SUBUNIT BACTERIAL AND ORGANELLAR"/>
    <property type="match status" value="1"/>
</dbReference>
<comment type="catalytic activity">
    <reaction evidence="5">
        <text>N(6)-[(R)-lipoyl]-L-lysyl-[protein] + pyruvate + H(+) = N(6)-[(R)-S(8)-acetyldihydrolipoyl]-L-lysyl-[protein] + CO2</text>
        <dbReference type="Rhea" id="RHEA:19189"/>
        <dbReference type="Rhea" id="RHEA-COMP:10474"/>
        <dbReference type="Rhea" id="RHEA-COMP:10478"/>
        <dbReference type="ChEBI" id="CHEBI:15361"/>
        <dbReference type="ChEBI" id="CHEBI:15378"/>
        <dbReference type="ChEBI" id="CHEBI:16526"/>
        <dbReference type="ChEBI" id="CHEBI:83099"/>
        <dbReference type="ChEBI" id="CHEBI:83111"/>
        <dbReference type="EC" id="1.2.4.1"/>
    </reaction>
</comment>
<keyword evidence="3" id="KW-0786">Thiamine pyrophosphate</keyword>
<sequence>MQLSRDELKRAYTSMYAIRAFEERVEKEFADGTIPGFAHVYLGQEASGVGVCFDLTDEDQIGSTHRGHGHCIAKGCEIEGMFLEIMGRDGGICGGKGGSMHIADMDKGMLGANAIVGGSPPIAVGAALTQKLRGTDRVAVAFSGDGASNQGTTLEAMNMAVILKVPMIFVFENNGYGEFTASEYSVGAPSLSDRAAAFGMPAQCVDGGDFFAVHAAMREALAHVRAGKGPYTLETRCSRFLGHFVGDPQKYRSPEELAQARANDPIQRFRDKVTTAALLDISELDEIEQQIRARVEAAAAAARAAPMPALETLETDVYVTY</sequence>
<comment type="function">
    <text evidence="4">The pyruvate dehydrogenase complex catalyzes the overall conversion of pyruvate to acetyl-CoA and CO(2). It contains multiple copies of three enzymatic components: pyruvate dehydrogenase (E1), dihydrolipoamide acetyltransferase (E2) and lipoamide dehydrogenase (E3).</text>
</comment>
<keyword evidence="2" id="KW-0560">Oxidoreductase</keyword>
<evidence type="ECO:0000313" key="8">
    <source>
        <dbReference type="Proteomes" id="UP001191082"/>
    </source>
</evidence>
<dbReference type="InterPro" id="IPR050642">
    <property type="entry name" value="PDH_E1_Alpha_Subunit"/>
</dbReference>
<dbReference type="SUPFAM" id="SSF52518">
    <property type="entry name" value="Thiamin diphosphate-binding fold (THDP-binding)"/>
    <property type="match status" value="1"/>
</dbReference>
<evidence type="ECO:0000256" key="3">
    <source>
        <dbReference type="ARBA" id="ARBA00023052"/>
    </source>
</evidence>
<evidence type="ECO:0000313" key="7">
    <source>
        <dbReference type="EMBL" id="TMV12639.1"/>
    </source>
</evidence>
<feature type="domain" description="Dehydrogenase E1 component" evidence="6">
    <location>
        <begin position="15"/>
        <end position="310"/>
    </location>
</feature>
<comment type="cofactor">
    <cofactor evidence="1">
        <name>thiamine diphosphate</name>
        <dbReference type="ChEBI" id="CHEBI:58937"/>
    </cofactor>
</comment>
<keyword evidence="8" id="KW-1185">Reference proteome</keyword>